<evidence type="ECO:0000256" key="2">
    <source>
        <dbReference type="ARBA" id="ARBA00022679"/>
    </source>
</evidence>
<dbReference type="InterPro" id="IPR029063">
    <property type="entry name" value="SAM-dependent_MTases_sf"/>
</dbReference>
<dbReference type="EMBL" id="LAZR01007936">
    <property type="protein sequence ID" value="KKM81951.1"/>
    <property type="molecule type" value="Genomic_DNA"/>
</dbReference>
<evidence type="ECO:0000256" key="1">
    <source>
        <dbReference type="ARBA" id="ARBA00022603"/>
    </source>
</evidence>
<dbReference type="Gene3D" id="3.40.50.150">
    <property type="entry name" value="Vaccinia Virus protein VP39"/>
    <property type="match status" value="1"/>
</dbReference>
<evidence type="ECO:0000259" key="3">
    <source>
        <dbReference type="Pfam" id="PF13649"/>
    </source>
</evidence>
<dbReference type="GO" id="GO:0008168">
    <property type="term" value="F:methyltransferase activity"/>
    <property type="evidence" value="ECO:0007669"/>
    <property type="project" value="UniProtKB-KW"/>
</dbReference>
<dbReference type="SUPFAM" id="SSF53335">
    <property type="entry name" value="S-adenosyl-L-methionine-dependent methyltransferases"/>
    <property type="match status" value="1"/>
</dbReference>
<protein>
    <recommendedName>
        <fullName evidence="3">Methyltransferase domain-containing protein</fullName>
    </recommendedName>
</protein>
<dbReference type="InterPro" id="IPR041698">
    <property type="entry name" value="Methyltransf_25"/>
</dbReference>
<dbReference type="Pfam" id="PF13649">
    <property type="entry name" value="Methyltransf_25"/>
    <property type="match status" value="1"/>
</dbReference>
<organism evidence="4">
    <name type="scientific">marine sediment metagenome</name>
    <dbReference type="NCBI Taxonomy" id="412755"/>
    <lineage>
        <taxon>unclassified sequences</taxon>
        <taxon>metagenomes</taxon>
        <taxon>ecological metagenomes</taxon>
    </lineage>
</organism>
<dbReference type="PANTHER" id="PTHR43861">
    <property type="entry name" value="TRANS-ACONITATE 2-METHYLTRANSFERASE-RELATED"/>
    <property type="match status" value="1"/>
</dbReference>
<name>A0A0F9L447_9ZZZZ</name>
<dbReference type="AlphaFoldDB" id="A0A0F9L447"/>
<keyword evidence="1" id="KW-0489">Methyltransferase</keyword>
<evidence type="ECO:0000313" key="4">
    <source>
        <dbReference type="EMBL" id="KKM81951.1"/>
    </source>
</evidence>
<proteinExistence type="predicted"/>
<feature type="domain" description="Methyltransferase" evidence="3">
    <location>
        <begin position="47"/>
        <end position="145"/>
    </location>
</feature>
<comment type="caution">
    <text evidence="4">The sequence shown here is derived from an EMBL/GenBank/DDBJ whole genome shotgun (WGS) entry which is preliminary data.</text>
</comment>
<keyword evidence="2" id="KW-0808">Transferase</keyword>
<dbReference type="CDD" id="cd02440">
    <property type="entry name" value="AdoMet_MTases"/>
    <property type="match status" value="1"/>
</dbReference>
<reference evidence="4" key="1">
    <citation type="journal article" date="2015" name="Nature">
        <title>Complex archaea that bridge the gap between prokaryotes and eukaryotes.</title>
        <authorList>
            <person name="Spang A."/>
            <person name="Saw J.H."/>
            <person name="Jorgensen S.L."/>
            <person name="Zaremba-Niedzwiedzka K."/>
            <person name="Martijn J."/>
            <person name="Lind A.E."/>
            <person name="van Eijk R."/>
            <person name="Schleper C."/>
            <person name="Guy L."/>
            <person name="Ettema T.J."/>
        </authorList>
    </citation>
    <scope>NUCLEOTIDE SEQUENCE</scope>
</reference>
<dbReference type="GO" id="GO:0032259">
    <property type="term" value="P:methylation"/>
    <property type="evidence" value="ECO:0007669"/>
    <property type="project" value="UniProtKB-KW"/>
</dbReference>
<gene>
    <name evidence="4" type="ORF">LCGC14_1324600</name>
</gene>
<accession>A0A0F9L447</accession>
<sequence>MHDDISDIQRFYDGGVPIEDGRLERHQLERDVTLRYLDEYLPPRARILEIGAATGAYTVELARRGHSVCAVDLSANLIAKCRERVASARLQESVTFAVADARDLSGITEGDFDAVLLMGPLYHLVEQSDRLLALTESFSRLKPDGLLFSSLISRFGILGQLLKTIPQWIEDQAEVRSIVERGRDPEDAPKGGFRGYYCTLSEVQPLHESAGFETLEIAGAEREISADDESYNRLEGEQRELWLDLLFRISTEPSMIASSRHLLYLGRRPR</sequence>
<dbReference type="PANTHER" id="PTHR43861:SF1">
    <property type="entry name" value="TRANS-ACONITATE 2-METHYLTRANSFERASE"/>
    <property type="match status" value="1"/>
</dbReference>